<protein>
    <submittedName>
        <fullName evidence="1">Uncharacterized protein</fullName>
    </submittedName>
</protein>
<gene>
    <name evidence="1" type="primary">Acey_s0013.g2181</name>
    <name evidence="1" type="ORF">Y032_0013g2181</name>
</gene>
<dbReference type="EMBL" id="JARK01001349">
    <property type="protein sequence ID" value="EYC24922.1"/>
    <property type="molecule type" value="Genomic_DNA"/>
</dbReference>
<evidence type="ECO:0000313" key="2">
    <source>
        <dbReference type="Proteomes" id="UP000024635"/>
    </source>
</evidence>
<accession>A0A016VCY7</accession>
<reference evidence="2" key="1">
    <citation type="journal article" date="2015" name="Nat. Genet.">
        <title>The genome and transcriptome of the zoonotic hookworm Ancylostoma ceylanicum identify infection-specific gene families.</title>
        <authorList>
            <person name="Schwarz E.M."/>
            <person name="Hu Y."/>
            <person name="Antoshechkin I."/>
            <person name="Miller M.M."/>
            <person name="Sternberg P.W."/>
            <person name="Aroian R.V."/>
        </authorList>
    </citation>
    <scope>NUCLEOTIDE SEQUENCE</scope>
    <source>
        <strain evidence="2">HY135</strain>
    </source>
</reference>
<comment type="caution">
    <text evidence="1">The sequence shown here is derived from an EMBL/GenBank/DDBJ whole genome shotgun (WGS) entry which is preliminary data.</text>
</comment>
<proteinExistence type="predicted"/>
<keyword evidence="2" id="KW-1185">Reference proteome</keyword>
<dbReference type="Proteomes" id="UP000024635">
    <property type="component" value="Unassembled WGS sequence"/>
</dbReference>
<name>A0A016VCY7_9BILA</name>
<organism evidence="1 2">
    <name type="scientific">Ancylostoma ceylanicum</name>
    <dbReference type="NCBI Taxonomy" id="53326"/>
    <lineage>
        <taxon>Eukaryota</taxon>
        <taxon>Metazoa</taxon>
        <taxon>Ecdysozoa</taxon>
        <taxon>Nematoda</taxon>
        <taxon>Chromadorea</taxon>
        <taxon>Rhabditida</taxon>
        <taxon>Rhabditina</taxon>
        <taxon>Rhabditomorpha</taxon>
        <taxon>Strongyloidea</taxon>
        <taxon>Ancylostomatidae</taxon>
        <taxon>Ancylostomatinae</taxon>
        <taxon>Ancylostoma</taxon>
    </lineage>
</organism>
<evidence type="ECO:0000313" key="1">
    <source>
        <dbReference type="EMBL" id="EYC24922.1"/>
    </source>
</evidence>
<sequence>MTSAPTRLRRVSHLSASRDLGTDVPIIFNKADEADSCEARQRRVGAPDTAVQDVTHPVRCCDKGLPAPKVVGDRKGSLCSICPLGPRNSENTKCQFSPVSIIRPASFCLHHVPFGVFYFHLCLNTPHPCSFICSS</sequence>
<dbReference type="AlphaFoldDB" id="A0A016VCY7"/>